<evidence type="ECO:0000313" key="1">
    <source>
        <dbReference type="EMBL" id="CAG9705369.1"/>
    </source>
</evidence>
<reference evidence="1" key="1">
    <citation type="submission" date="2021-10" db="EMBL/GenBank/DDBJ databases">
        <authorList>
            <person name="Mesa V."/>
        </authorList>
    </citation>
    <scope>NUCLEOTIDE SEQUENCE</scope>
    <source>
        <strain evidence="1">CC3_PB</strain>
    </source>
</reference>
<sequence length="53" mass="6151">MKHNCEQKIEEVKKELLKYGIHNEEELIKAINNMQPLNIGCMVSKPRSKEVNA</sequence>
<dbReference type="AlphaFoldDB" id="A0AA86MJ54"/>
<evidence type="ECO:0000313" key="2">
    <source>
        <dbReference type="Proteomes" id="UP000789738"/>
    </source>
</evidence>
<proteinExistence type="predicted"/>
<gene>
    <name evidence="1" type="ORF">CNEO_41811</name>
</gene>
<name>A0AA86MJ54_9CLOT</name>
<dbReference type="EMBL" id="CAKJVE010000004">
    <property type="protein sequence ID" value="CAG9705369.1"/>
    <property type="molecule type" value="Genomic_DNA"/>
</dbReference>
<organism evidence="1 2">
    <name type="scientific">Clostridium neonatale</name>
    <dbReference type="NCBI Taxonomy" id="137838"/>
    <lineage>
        <taxon>Bacteria</taxon>
        <taxon>Bacillati</taxon>
        <taxon>Bacillota</taxon>
        <taxon>Clostridia</taxon>
        <taxon>Eubacteriales</taxon>
        <taxon>Clostridiaceae</taxon>
        <taxon>Clostridium</taxon>
    </lineage>
</organism>
<protein>
    <submittedName>
        <fullName evidence="1">Uncharacterized protein</fullName>
    </submittedName>
</protein>
<comment type="caution">
    <text evidence="1">The sequence shown here is derived from an EMBL/GenBank/DDBJ whole genome shotgun (WGS) entry which is preliminary data.</text>
</comment>
<dbReference type="RefSeq" id="WP_210887949.1">
    <property type="nucleotide sequence ID" value="NZ_CAKJVE010000004.1"/>
</dbReference>
<accession>A0AA86MJ54</accession>
<dbReference type="Proteomes" id="UP000789738">
    <property type="component" value="Unassembled WGS sequence"/>
</dbReference>